<feature type="region of interest" description="Disordered" evidence="1">
    <location>
        <begin position="602"/>
        <end position="622"/>
    </location>
</feature>
<dbReference type="Proteomes" id="UP000729402">
    <property type="component" value="Unassembled WGS sequence"/>
</dbReference>
<sequence length="635" mass="67475">MSRDSGGAGVEVESLWAMAAELERQFAGYKQRLAERSGAPDVVVDDDDDARMDGEEEDDGGGGCGDVRGRMYEAYARRRDERLREGWRARMERKEAEVKALWAQLERGITGAGAAGRGVTTTDAGTAGERTRDDGEKRRSSDVVAPVSSISGKKHARTRSFSSFTAKSSRPDGGTRRALLQEPPTSTSEPPVDTSDGGAGRKDRRRGARPTGAGGATTVPKLKVFSGSGHRSSAKEHGSIKGGPKLPRSLQPRRSSSGGLDDLKETAVLPTTCAAVAAPARSCLIEQVAVHDETQNASSSTAAPFPGAANARAASPYSDSGEIVEGVTDGRGDEARNVEEHDAEEAAVSPGKLLNGEITSDSDTEPSYVYIKKDVEEFDHFDAMKTLRARRSDQALAGSDARPELEVEKKSSEDGEETMAPSVAVAAESATTTADEAPARENSDDLSFSGRSGAGSPPSSPPASCISRAPSIERLLEEDAALLRKKREESAERRAMTTLSTPPPTRVSGGARSPREATVRGFKRFLSFGKKNRGREVTVIDCTSPSVPSLADDDSGSGRWHSTDTIKPRMASSDASSDDMDHGYAIAISARACSLQSLVAASPAKSELNEIEPQEKSPKARRSFFSFRSFNCGRS</sequence>
<feature type="compositionally biased region" description="Polar residues" evidence="1">
    <location>
        <begin position="159"/>
        <end position="168"/>
    </location>
</feature>
<feature type="region of interest" description="Disordered" evidence="1">
    <location>
        <begin position="35"/>
        <end position="69"/>
    </location>
</feature>
<feature type="region of interest" description="Disordered" evidence="1">
    <location>
        <begin position="109"/>
        <end position="265"/>
    </location>
</feature>
<dbReference type="PANTHER" id="PTHR31008">
    <property type="entry name" value="COP1-INTERACTING PROTEIN-RELATED"/>
    <property type="match status" value="1"/>
</dbReference>
<organism evidence="2 3">
    <name type="scientific">Zizania palustris</name>
    <name type="common">Northern wild rice</name>
    <dbReference type="NCBI Taxonomy" id="103762"/>
    <lineage>
        <taxon>Eukaryota</taxon>
        <taxon>Viridiplantae</taxon>
        <taxon>Streptophyta</taxon>
        <taxon>Embryophyta</taxon>
        <taxon>Tracheophyta</taxon>
        <taxon>Spermatophyta</taxon>
        <taxon>Magnoliopsida</taxon>
        <taxon>Liliopsida</taxon>
        <taxon>Poales</taxon>
        <taxon>Poaceae</taxon>
        <taxon>BOP clade</taxon>
        <taxon>Oryzoideae</taxon>
        <taxon>Oryzeae</taxon>
        <taxon>Zizaniinae</taxon>
        <taxon>Zizania</taxon>
    </lineage>
</organism>
<dbReference type="OrthoDB" id="688551at2759"/>
<proteinExistence type="predicted"/>
<feature type="compositionally biased region" description="Low complexity" evidence="1">
    <location>
        <begin position="420"/>
        <end position="436"/>
    </location>
</feature>
<dbReference type="AlphaFoldDB" id="A0A8J5W3B1"/>
<name>A0A8J5W3B1_ZIZPA</name>
<feature type="region of interest" description="Disordered" evidence="1">
    <location>
        <begin position="390"/>
        <end position="518"/>
    </location>
</feature>
<feature type="region of interest" description="Disordered" evidence="1">
    <location>
        <begin position="292"/>
        <end position="366"/>
    </location>
</feature>
<evidence type="ECO:0000256" key="1">
    <source>
        <dbReference type="SAM" id="MobiDB-lite"/>
    </source>
</evidence>
<feature type="compositionally biased region" description="Basic and acidic residues" evidence="1">
    <location>
        <begin position="401"/>
        <end position="413"/>
    </location>
</feature>
<reference evidence="2" key="1">
    <citation type="journal article" date="2021" name="bioRxiv">
        <title>Whole Genome Assembly and Annotation of Northern Wild Rice, Zizania palustris L., Supports a Whole Genome Duplication in the Zizania Genus.</title>
        <authorList>
            <person name="Haas M."/>
            <person name="Kono T."/>
            <person name="Macchietto M."/>
            <person name="Millas R."/>
            <person name="McGilp L."/>
            <person name="Shao M."/>
            <person name="Duquette J."/>
            <person name="Hirsch C.N."/>
            <person name="Kimball J."/>
        </authorList>
    </citation>
    <scope>NUCLEOTIDE SEQUENCE</scope>
    <source>
        <tissue evidence="2">Fresh leaf tissue</tissue>
    </source>
</reference>
<evidence type="ECO:0000313" key="3">
    <source>
        <dbReference type="Proteomes" id="UP000729402"/>
    </source>
</evidence>
<feature type="compositionally biased region" description="Low complexity" evidence="1">
    <location>
        <begin position="449"/>
        <end position="473"/>
    </location>
</feature>
<feature type="compositionally biased region" description="Basic and acidic residues" evidence="1">
    <location>
        <begin position="486"/>
        <end position="495"/>
    </location>
</feature>
<comment type="caution">
    <text evidence="2">The sequence shown here is derived from an EMBL/GenBank/DDBJ whole genome shotgun (WGS) entry which is preliminary data.</text>
</comment>
<gene>
    <name evidence="2" type="ORF">GUJ93_ZPchr0006g42458</name>
</gene>
<feature type="compositionally biased region" description="Basic and acidic residues" evidence="1">
    <location>
        <begin position="328"/>
        <end position="340"/>
    </location>
</feature>
<accession>A0A8J5W3B1</accession>
<feature type="compositionally biased region" description="Low complexity" evidence="1">
    <location>
        <begin position="302"/>
        <end position="316"/>
    </location>
</feature>
<evidence type="ECO:0000313" key="2">
    <source>
        <dbReference type="EMBL" id="KAG8072649.1"/>
    </source>
</evidence>
<feature type="region of interest" description="Disordered" evidence="1">
    <location>
        <begin position="543"/>
        <end position="578"/>
    </location>
</feature>
<feature type="compositionally biased region" description="Basic and acidic residues" evidence="1">
    <location>
        <begin position="129"/>
        <end position="141"/>
    </location>
</feature>
<protein>
    <submittedName>
        <fullName evidence="2">Uncharacterized protein</fullName>
    </submittedName>
</protein>
<dbReference type="PANTHER" id="PTHR31008:SF26">
    <property type="entry name" value="OS02G0781900 PROTEIN"/>
    <property type="match status" value="1"/>
</dbReference>
<feature type="compositionally biased region" description="Low complexity" evidence="1">
    <location>
        <begin position="117"/>
        <end position="128"/>
    </location>
</feature>
<dbReference type="EMBL" id="JAAALK010000283">
    <property type="protein sequence ID" value="KAG8072649.1"/>
    <property type="molecule type" value="Genomic_DNA"/>
</dbReference>
<feature type="compositionally biased region" description="Acidic residues" evidence="1">
    <location>
        <begin position="43"/>
        <end position="60"/>
    </location>
</feature>
<keyword evidence="3" id="KW-1185">Reference proteome</keyword>
<reference evidence="2" key="2">
    <citation type="submission" date="2021-02" db="EMBL/GenBank/DDBJ databases">
        <authorList>
            <person name="Kimball J.A."/>
            <person name="Haas M.W."/>
            <person name="Macchietto M."/>
            <person name="Kono T."/>
            <person name="Duquette J."/>
            <person name="Shao M."/>
        </authorList>
    </citation>
    <scope>NUCLEOTIDE SEQUENCE</scope>
    <source>
        <tissue evidence="2">Fresh leaf tissue</tissue>
    </source>
</reference>
<feature type="compositionally biased region" description="Low complexity" evidence="1">
    <location>
        <begin position="246"/>
        <end position="260"/>
    </location>
</feature>